<accession>A0ABR7ITU2</accession>
<keyword evidence="2 4" id="KW-0560">Oxidoreductase</keyword>
<dbReference type="InterPro" id="IPR005913">
    <property type="entry name" value="dTDP_dehydrorham_reduct"/>
</dbReference>
<name>A0ABR7ITU2_9CLOT</name>
<dbReference type="CDD" id="cd05254">
    <property type="entry name" value="dTDP_HR_like_SDR_e"/>
    <property type="match status" value="1"/>
</dbReference>
<dbReference type="Gene3D" id="3.90.25.10">
    <property type="entry name" value="UDP-galactose 4-epimerase, domain 1"/>
    <property type="match status" value="1"/>
</dbReference>
<dbReference type="RefSeq" id="WP_069987098.1">
    <property type="nucleotide sequence ID" value="NZ_JACOQK010000001.1"/>
</dbReference>
<sequence length="295" mass="32877">MNIVITGCHGQLGTELQKVLKTGISELGPISEVYKNATVVAVDIEDLDIGDFDAVSAFMEQHKPDVVFNCAAMTNVDGCETNQEVAMKANAIGPRNLAVMCKKLDAKLVHVSTDYVFAGDGNRPYVEWDITNPQSVYGASKNLGEQYVREFCDKYFIARTSWLYGYVGKNFIKTMLRLGRTNGAVTVVDDQRGNPTNAADLAYHLLQLAVTNEYGVYHCTCNGECSWYEFACKIMEVFHVDAKVSPCTSEEFPSPTKRPAYSSLDNMMLRCTIGDHMRSWEEALESYAKNYKEEG</sequence>
<dbReference type="EC" id="1.1.1.133" evidence="2"/>
<keyword evidence="2" id="KW-0521">NADP</keyword>
<proteinExistence type="inferred from homology"/>
<keyword evidence="5" id="KW-1185">Reference proteome</keyword>
<protein>
    <recommendedName>
        <fullName evidence="2">dTDP-4-dehydrorhamnose reductase</fullName>
        <ecNumber evidence="2">1.1.1.133</ecNumber>
    </recommendedName>
</protein>
<dbReference type="PANTHER" id="PTHR10491:SF4">
    <property type="entry name" value="METHIONINE ADENOSYLTRANSFERASE 2 SUBUNIT BETA"/>
    <property type="match status" value="1"/>
</dbReference>
<dbReference type="Pfam" id="PF04321">
    <property type="entry name" value="RmlD_sub_bind"/>
    <property type="match status" value="1"/>
</dbReference>
<evidence type="ECO:0000256" key="2">
    <source>
        <dbReference type="RuleBase" id="RU364082"/>
    </source>
</evidence>
<comment type="caution">
    <text evidence="4">The sequence shown here is derived from an EMBL/GenBank/DDBJ whole genome shotgun (WGS) entry which is preliminary data.</text>
</comment>
<dbReference type="Proteomes" id="UP000649151">
    <property type="component" value="Unassembled WGS sequence"/>
</dbReference>
<gene>
    <name evidence="4" type="primary">rfbD</name>
    <name evidence="4" type="ORF">H8Z77_11195</name>
</gene>
<organism evidence="4 5">
    <name type="scientific">Clostridium facile</name>
    <dbReference type="NCBI Taxonomy" id="2763035"/>
    <lineage>
        <taxon>Bacteria</taxon>
        <taxon>Bacillati</taxon>
        <taxon>Bacillota</taxon>
        <taxon>Clostridia</taxon>
        <taxon>Eubacteriales</taxon>
        <taxon>Clostridiaceae</taxon>
        <taxon>Clostridium</taxon>
    </lineage>
</organism>
<dbReference type="InterPro" id="IPR036291">
    <property type="entry name" value="NAD(P)-bd_dom_sf"/>
</dbReference>
<reference evidence="4 5" key="1">
    <citation type="submission" date="2020-08" db="EMBL/GenBank/DDBJ databases">
        <title>Genome public.</title>
        <authorList>
            <person name="Liu C."/>
            <person name="Sun Q."/>
        </authorList>
    </citation>
    <scope>NUCLEOTIDE SEQUENCE [LARGE SCALE GENOMIC DNA]</scope>
    <source>
        <strain evidence="4 5">NSJ-27</strain>
    </source>
</reference>
<comment type="similarity">
    <text evidence="1 2">Belongs to the dTDP-4-dehydrorhamnose reductase family.</text>
</comment>
<dbReference type="Gene3D" id="3.40.50.720">
    <property type="entry name" value="NAD(P)-binding Rossmann-like Domain"/>
    <property type="match status" value="1"/>
</dbReference>
<evidence type="ECO:0000313" key="5">
    <source>
        <dbReference type="Proteomes" id="UP000649151"/>
    </source>
</evidence>
<comment type="function">
    <text evidence="2">Catalyzes the reduction of dTDP-6-deoxy-L-lyxo-4-hexulose to yield dTDP-L-rhamnose.</text>
</comment>
<dbReference type="EMBL" id="JACOQK010000001">
    <property type="protein sequence ID" value="MBC5788569.1"/>
    <property type="molecule type" value="Genomic_DNA"/>
</dbReference>
<dbReference type="PANTHER" id="PTHR10491">
    <property type="entry name" value="DTDP-4-DEHYDRORHAMNOSE REDUCTASE"/>
    <property type="match status" value="1"/>
</dbReference>
<evidence type="ECO:0000259" key="3">
    <source>
        <dbReference type="Pfam" id="PF04321"/>
    </source>
</evidence>
<feature type="domain" description="RmlD-like substrate binding" evidence="3">
    <location>
        <begin position="1"/>
        <end position="291"/>
    </location>
</feature>
<evidence type="ECO:0000313" key="4">
    <source>
        <dbReference type="EMBL" id="MBC5788569.1"/>
    </source>
</evidence>
<dbReference type="SUPFAM" id="SSF51735">
    <property type="entry name" value="NAD(P)-binding Rossmann-fold domains"/>
    <property type="match status" value="1"/>
</dbReference>
<dbReference type="NCBIfam" id="TIGR01214">
    <property type="entry name" value="rmlD"/>
    <property type="match status" value="1"/>
</dbReference>
<dbReference type="GO" id="GO:0008831">
    <property type="term" value="F:dTDP-4-dehydrorhamnose reductase activity"/>
    <property type="evidence" value="ECO:0007669"/>
    <property type="project" value="UniProtKB-EC"/>
</dbReference>
<comment type="pathway">
    <text evidence="2">Carbohydrate biosynthesis; dTDP-L-rhamnose biosynthesis.</text>
</comment>
<dbReference type="InterPro" id="IPR029903">
    <property type="entry name" value="RmlD-like-bd"/>
</dbReference>
<evidence type="ECO:0000256" key="1">
    <source>
        <dbReference type="ARBA" id="ARBA00010944"/>
    </source>
</evidence>